<protein>
    <submittedName>
        <fullName evidence="2">Uncharacterized protein</fullName>
    </submittedName>
</protein>
<dbReference type="EMBL" id="PIPJ01000001">
    <property type="protein sequence ID" value="RUO23170.1"/>
    <property type="molecule type" value="Genomic_DNA"/>
</dbReference>
<keyword evidence="3" id="KW-1185">Reference proteome</keyword>
<reference evidence="3" key="1">
    <citation type="journal article" date="2018" name="Front. Microbiol.">
        <title>Genome-Based Analysis Reveals the Taxonomy and Diversity of the Family Idiomarinaceae.</title>
        <authorList>
            <person name="Liu Y."/>
            <person name="Lai Q."/>
            <person name="Shao Z."/>
        </authorList>
    </citation>
    <scope>NUCLEOTIDE SEQUENCE [LARGE SCALE GENOMIC DNA]</scope>
    <source>
        <strain evidence="3">GBPy7</strain>
    </source>
</reference>
<name>A0A432W1R4_9GAMM</name>
<organism evidence="2 3">
    <name type="scientific">Aliidiomarina iranensis</name>
    <dbReference type="NCBI Taxonomy" id="1434071"/>
    <lineage>
        <taxon>Bacteria</taxon>
        <taxon>Pseudomonadati</taxon>
        <taxon>Pseudomonadota</taxon>
        <taxon>Gammaproteobacteria</taxon>
        <taxon>Alteromonadales</taxon>
        <taxon>Idiomarinaceae</taxon>
        <taxon>Aliidiomarina</taxon>
    </lineage>
</organism>
<evidence type="ECO:0000256" key="1">
    <source>
        <dbReference type="SAM" id="MobiDB-lite"/>
    </source>
</evidence>
<dbReference type="RefSeq" id="WP_126764710.1">
    <property type="nucleotide sequence ID" value="NZ_PIPJ01000001.1"/>
</dbReference>
<dbReference type="Proteomes" id="UP000288395">
    <property type="component" value="Unassembled WGS sequence"/>
</dbReference>
<proteinExistence type="predicted"/>
<gene>
    <name evidence="2" type="ORF">CWE08_00505</name>
</gene>
<sequence length="59" mass="6587">MQHQGTRITPGGDSLAKQPAKTQNNKNKTIKSIKIQKLGEKNILGKKYCAIEIPRRVVD</sequence>
<feature type="region of interest" description="Disordered" evidence="1">
    <location>
        <begin position="1"/>
        <end position="28"/>
    </location>
</feature>
<comment type="caution">
    <text evidence="2">The sequence shown here is derived from an EMBL/GenBank/DDBJ whole genome shotgun (WGS) entry which is preliminary data.</text>
</comment>
<evidence type="ECO:0000313" key="2">
    <source>
        <dbReference type="EMBL" id="RUO23170.1"/>
    </source>
</evidence>
<evidence type="ECO:0000313" key="3">
    <source>
        <dbReference type="Proteomes" id="UP000288395"/>
    </source>
</evidence>
<dbReference type="AlphaFoldDB" id="A0A432W1R4"/>
<accession>A0A432W1R4</accession>